<evidence type="ECO:0000313" key="2">
    <source>
        <dbReference type="EMBL" id="QHT21082.1"/>
    </source>
</evidence>
<keyword evidence="1" id="KW-1133">Transmembrane helix</keyword>
<feature type="transmembrane region" description="Helical" evidence="1">
    <location>
        <begin position="84"/>
        <end position="102"/>
    </location>
</feature>
<evidence type="ECO:0008006" key="3">
    <source>
        <dbReference type="Google" id="ProtNLM"/>
    </source>
</evidence>
<dbReference type="SUPFAM" id="SSF53681">
    <property type="entry name" value="Aspartate/glutamate racemase"/>
    <property type="match status" value="1"/>
</dbReference>
<dbReference type="GO" id="GO:0016855">
    <property type="term" value="F:racemase and epimerase activity, acting on amino acids and derivatives"/>
    <property type="evidence" value="ECO:0007669"/>
    <property type="project" value="InterPro"/>
</dbReference>
<feature type="transmembrane region" description="Helical" evidence="1">
    <location>
        <begin position="52"/>
        <end position="72"/>
    </location>
</feature>
<proteinExistence type="predicted"/>
<accession>A0A6C0DXA2</accession>
<protein>
    <recommendedName>
        <fullName evidence="3">Asp/Glu/hydantoin racemase</fullName>
    </recommendedName>
</protein>
<keyword evidence="1" id="KW-0812">Transmembrane</keyword>
<dbReference type="EMBL" id="MN739685">
    <property type="protein sequence ID" value="QHT21082.1"/>
    <property type="molecule type" value="Genomic_DNA"/>
</dbReference>
<reference evidence="2" key="1">
    <citation type="journal article" date="2020" name="Nature">
        <title>Giant virus diversity and host interactions through global metagenomics.</title>
        <authorList>
            <person name="Schulz F."/>
            <person name="Roux S."/>
            <person name="Paez-Espino D."/>
            <person name="Jungbluth S."/>
            <person name="Walsh D.A."/>
            <person name="Denef V.J."/>
            <person name="McMahon K.D."/>
            <person name="Konstantinidis K.T."/>
            <person name="Eloe-Fadrosh E.A."/>
            <person name="Kyrpides N.C."/>
            <person name="Woyke T."/>
        </authorList>
    </citation>
    <scope>NUCLEOTIDE SEQUENCE</scope>
    <source>
        <strain evidence="2">GVMAG-M-3300023174-75</strain>
    </source>
</reference>
<evidence type="ECO:0000256" key="1">
    <source>
        <dbReference type="SAM" id="Phobius"/>
    </source>
</evidence>
<organism evidence="2">
    <name type="scientific">viral metagenome</name>
    <dbReference type="NCBI Taxonomy" id="1070528"/>
    <lineage>
        <taxon>unclassified sequences</taxon>
        <taxon>metagenomes</taxon>
        <taxon>organismal metagenomes</taxon>
    </lineage>
</organism>
<sequence length="222" mass="25313">MKLLIIDSTNGAKTLINSIKRIKTIDYKLVKLELAKLLVFNKHNMRDYILKLLFNNLTSNINICLIMCVSASSSILDILIKNNFVIANVLIIEPILPICLYIKKRKFKTLLILSSSLTQKIKWFSRILNSDIHNVTLKYATLNLSENDMTNNVKISSGVNNLINYKAFIDKCDGILLGCSSYSLIKNIIAKEIKSKYNYQGELLDSSVITFEYFSSFISQRI</sequence>
<keyword evidence="1" id="KW-0472">Membrane</keyword>
<name>A0A6C0DXA2_9ZZZZ</name>
<dbReference type="AlphaFoldDB" id="A0A6C0DXA2"/>
<dbReference type="InterPro" id="IPR001920">
    <property type="entry name" value="Asp/Glu_race"/>
</dbReference>